<evidence type="ECO:0000256" key="1">
    <source>
        <dbReference type="ARBA" id="ARBA00004123"/>
    </source>
</evidence>
<dbReference type="PANTHER" id="PTHR10694">
    <property type="entry name" value="LYSINE-SPECIFIC DEMETHYLASE"/>
    <property type="match status" value="1"/>
</dbReference>
<feature type="compositionally biased region" description="Basic and acidic residues" evidence="3">
    <location>
        <begin position="2118"/>
        <end position="2131"/>
    </location>
</feature>
<dbReference type="GO" id="GO:0005634">
    <property type="term" value="C:nucleus"/>
    <property type="evidence" value="ECO:0007669"/>
    <property type="project" value="UniProtKB-SubCell"/>
</dbReference>
<feature type="compositionally biased region" description="Basic and acidic residues" evidence="3">
    <location>
        <begin position="501"/>
        <end position="514"/>
    </location>
</feature>
<feature type="compositionally biased region" description="Polar residues" evidence="3">
    <location>
        <begin position="2077"/>
        <end position="2100"/>
    </location>
</feature>
<dbReference type="GO" id="GO:0010468">
    <property type="term" value="P:regulation of gene expression"/>
    <property type="evidence" value="ECO:0007669"/>
    <property type="project" value="TreeGrafter"/>
</dbReference>
<feature type="region of interest" description="Disordered" evidence="3">
    <location>
        <begin position="1678"/>
        <end position="1705"/>
    </location>
</feature>
<feature type="compositionally biased region" description="Basic and acidic residues" evidence="3">
    <location>
        <begin position="1749"/>
        <end position="1759"/>
    </location>
</feature>
<feature type="compositionally biased region" description="Basic and acidic residues" evidence="3">
    <location>
        <begin position="912"/>
        <end position="921"/>
    </location>
</feature>
<feature type="compositionally biased region" description="Basic and acidic residues" evidence="3">
    <location>
        <begin position="552"/>
        <end position="599"/>
    </location>
</feature>
<protein>
    <recommendedName>
        <fullName evidence="4">JmjN domain-containing protein</fullName>
    </recommendedName>
</protein>
<dbReference type="SUPFAM" id="SSF81995">
    <property type="entry name" value="beta-sandwich domain of Sec23/24"/>
    <property type="match status" value="1"/>
</dbReference>
<feature type="region of interest" description="Disordered" evidence="3">
    <location>
        <begin position="552"/>
        <end position="603"/>
    </location>
</feature>
<keyword evidence="6" id="KW-1185">Reference proteome</keyword>
<feature type="region of interest" description="Disordered" evidence="3">
    <location>
        <begin position="694"/>
        <end position="735"/>
    </location>
</feature>
<evidence type="ECO:0000256" key="2">
    <source>
        <dbReference type="ARBA" id="ARBA00023242"/>
    </source>
</evidence>
<dbReference type="PANTHER" id="PTHR10694:SF113">
    <property type="entry name" value="PROTEIN JUMONJI"/>
    <property type="match status" value="1"/>
</dbReference>
<feature type="compositionally biased region" description="Polar residues" evidence="3">
    <location>
        <begin position="39"/>
        <end position="48"/>
    </location>
</feature>
<feature type="compositionally biased region" description="Polar residues" evidence="3">
    <location>
        <begin position="1804"/>
        <end position="1816"/>
    </location>
</feature>
<name>A0AAN9V4Z0_9ORTH</name>
<dbReference type="Gene3D" id="2.60.120.650">
    <property type="entry name" value="Cupin"/>
    <property type="match status" value="1"/>
</dbReference>
<feature type="region of interest" description="Disordered" evidence="3">
    <location>
        <begin position="1"/>
        <end position="71"/>
    </location>
</feature>
<keyword evidence="2" id="KW-0539">Nucleus</keyword>
<dbReference type="SMART" id="SM00545">
    <property type="entry name" value="JmjN"/>
    <property type="match status" value="1"/>
</dbReference>
<feature type="region of interest" description="Disordered" evidence="3">
    <location>
        <begin position="257"/>
        <end position="346"/>
    </location>
</feature>
<feature type="region of interest" description="Disordered" evidence="3">
    <location>
        <begin position="383"/>
        <end position="464"/>
    </location>
</feature>
<feature type="region of interest" description="Disordered" evidence="3">
    <location>
        <begin position="1738"/>
        <end position="1855"/>
    </location>
</feature>
<dbReference type="Proteomes" id="UP001378592">
    <property type="component" value="Unassembled WGS sequence"/>
</dbReference>
<feature type="region of interest" description="Disordered" evidence="3">
    <location>
        <begin position="2016"/>
        <end position="2038"/>
    </location>
</feature>
<feature type="compositionally biased region" description="Polar residues" evidence="3">
    <location>
        <begin position="122"/>
        <end position="145"/>
    </location>
</feature>
<feature type="region of interest" description="Disordered" evidence="3">
    <location>
        <begin position="194"/>
        <end position="234"/>
    </location>
</feature>
<accession>A0AAN9V4Z0</accession>
<gene>
    <name evidence="5" type="ORF">R5R35_002052</name>
</gene>
<dbReference type="GO" id="GO:0006338">
    <property type="term" value="P:chromatin remodeling"/>
    <property type="evidence" value="ECO:0007669"/>
    <property type="project" value="TreeGrafter"/>
</dbReference>
<feature type="compositionally biased region" description="Low complexity" evidence="3">
    <location>
        <begin position="1691"/>
        <end position="1702"/>
    </location>
</feature>
<feature type="region of interest" description="Disordered" evidence="3">
    <location>
        <begin position="907"/>
        <end position="932"/>
    </location>
</feature>
<feature type="region of interest" description="Disordered" evidence="3">
    <location>
        <begin position="2170"/>
        <end position="2193"/>
    </location>
</feature>
<feature type="compositionally biased region" description="Low complexity" evidence="3">
    <location>
        <begin position="388"/>
        <end position="419"/>
    </location>
</feature>
<dbReference type="EMBL" id="JAZDUA010000512">
    <property type="protein sequence ID" value="KAK7791683.1"/>
    <property type="molecule type" value="Genomic_DNA"/>
</dbReference>
<evidence type="ECO:0000259" key="4">
    <source>
        <dbReference type="PROSITE" id="PS51183"/>
    </source>
</evidence>
<feature type="compositionally biased region" description="Polar residues" evidence="3">
    <location>
        <begin position="716"/>
        <end position="735"/>
    </location>
</feature>
<evidence type="ECO:0000313" key="6">
    <source>
        <dbReference type="Proteomes" id="UP001378592"/>
    </source>
</evidence>
<feature type="compositionally biased region" description="Polar residues" evidence="3">
    <location>
        <begin position="922"/>
        <end position="932"/>
    </location>
</feature>
<feature type="compositionally biased region" description="Basic and acidic residues" evidence="3">
    <location>
        <begin position="285"/>
        <end position="307"/>
    </location>
</feature>
<feature type="region of interest" description="Disordered" evidence="3">
    <location>
        <begin position="109"/>
        <end position="170"/>
    </location>
</feature>
<proteinExistence type="predicted"/>
<feature type="compositionally biased region" description="Basic and acidic residues" evidence="3">
    <location>
        <begin position="206"/>
        <end position="215"/>
    </location>
</feature>
<comment type="caution">
    <text evidence="5">The sequence shown here is derived from an EMBL/GenBank/DDBJ whole genome shotgun (WGS) entry which is preliminary data.</text>
</comment>
<feature type="domain" description="JmjN" evidence="4">
    <location>
        <begin position="2235"/>
        <end position="2276"/>
    </location>
</feature>
<organism evidence="5 6">
    <name type="scientific">Gryllus longicercus</name>
    <dbReference type="NCBI Taxonomy" id="2509291"/>
    <lineage>
        <taxon>Eukaryota</taxon>
        <taxon>Metazoa</taxon>
        <taxon>Ecdysozoa</taxon>
        <taxon>Arthropoda</taxon>
        <taxon>Hexapoda</taxon>
        <taxon>Insecta</taxon>
        <taxon>Pterygota</taxon>
        <taxon>Neoptera</taxon>
        <taxon>Polyneoptera</taxon>
        <taxon>Orthoptera</taxon>
        <taxon>Ensifera</taxon>
        <taxon>Gryllidea</taxon>
        <taxon>Grylloidea</taxon>
        <taxon>Gryllidae</taxon>
        <taxon>Gryllinae</taxon>
        <taxon>Gryllus</taxon>
    </lineage>
</organism>
<sequence length="2345" mass="261427">MVISRSDAKKRRKEGDTLEDSLQGSPKRTKVHAQRKFAQGSSNVSSPALTPVKDKDKVKTNGAVLSPELISSKRPKTEDFLTFLCFRGTPILPPQLDFFNVATIQENQDEEHCSSGGDYSASRPTSLASTAQKPQKSMGTEQTPVPGTVKKNDKVENETKKRPSTSVQALRKKYQEQRLAKQKASTLSKLAQKVKGKNMVRTRSSVLREESRTTDIRSFPSKRHLVKKPVGQEHSVSKNLKPLKYMSLRRLSVRGQPKLLRELESPAMRRGGLRSSGQLPPGSDEGLKTEKPLNHRLQPKDRYDKAKPKMFVSSLSDFSSDDDQPLVKKTRPLEQMKPSSKQQLARKMVKRIVKSSRKMHPHMITRSRQQCQDDVGHYHSLHMHQHIQKQSQQRQQLQQSVQQQHHHQQQQQQQQQQLQHPHHHLPPHLLQQQQLRQQQQLQPTRSQQSQQIVSRFSNRPTRKTKEAAALYMELLGKKLISRDGDGDEDSFSVDSFPELPSSKRNEQRELEMKTKCTKEVQHHHSQECQVLQHQVQKKENSLSKREIHIKKEIHFKKEQNNPRKHDVKSDIISKSKIERNKDSEENKGKNQKNQKDISKLRSQVVKRSLRIAKEDSSEIKMDRIRKKSGKSKVSNLVTQKTKSKLEINPKVRARDHLSFFTFDTKLKTSVVGHSLRSRKNTRVSLQVEENEMEVGTKSTCPRRSLRRGSRDAVQCPENSSPGITSDNDLIKSQKSNSASGHLLKKSLVKASKINLDSLEDKFSDSDEEPLKKIALKNNVGKKIDVAEEKQGEATNNRKLLARESKNMPQMCNNLKEKCKLITKVTRASACFTDETSIKVKGGGSVSIKKVLKKKSVRYSKVTVSTDRKNKQVLEREKLSVGKVKETSRKQRTDLNFRMNASENCLKSSGKLGKKELSENKTNKNNSGSPKVTCSDIITQKEKIIRKKKKEKNDGKTSVSVELSKIALEGKKKLEDIIDSKTDPELCPPDNLIPPVVKSPENTSSSDANSPSKICSHSVELISGEKDETKKIKQNVQNSEKISYDVLIKSSHLKKGKIESSEKKSDLGAHVHPMRKCLVGIESEFRKISHTNCLQRKGTGLSKKEFRADVPRRSSTSCPKETELELQRRLSMVCLKESEPDTETEKKSEKEEIIDGGIRMKPEGDKQAIETPFSKLNTIHNSNQFVDSKGVTLCAPENVLKSTNVHEHSAKNNKIATNINVVEKIVDSGPLSDVKCVSAAKKDVTKKIASTNVKPDLQKIVENNVVAPFTCKNGNNSRYELSFANLGSCVNSGVKLCAEPDKKNTFEKNNIVNAGITTEETTCKEHDLPCDLIRVNPESNFCSTKGIILSDPGSKGKLGLMENHQLDDVSQSRNSLINTSNQVNDYSDALSTANVSDGVTQKHCVVSGLLCPELFEKKDKNQKPSPHVLCRRSSEVKIQEQSEILEKTEPYNPKAKTLIDLECIENNTPLKLGTSDVDLEKGNLGLNSLLPPDLGLRDMKVKEKLNMSAERVEKWLSESCTGNLEHKKECTLYDKNVCNCGFSIIDDDLCLSDYGNDKITMDCISGDCEEEGAVKMAATVCPFTSEFAVMQTANSENLKPSNMEEPSTSVISPDDKVCKEKEISLSTLTESSSIEKVAEAPPNYEVLPKPVSVSFDVLDKKKEWETSKKCTEAPAEQGARVGCTESHPPPLINSNISTSSKNNPQKETITKNNQILNVMQNQVPIVLENTNSKSECVQEKGKLSSVLSDKNTKKSKETNKSEVSSTVRTGTKLLQGSERVSEKKSIFQQRRSFPHKVKERKDLTPSANAFSPENESSVYAFETEPDSPPISTPFRRRARDSRTSSTTTSKSEEDLVKLTDEDVCMNSSNVSSSLLVPSSEKVISSSAVNNSCSSEVQTPNAMQDSSHGVCSRNSTSIAVQVNLDSEACSETSPPNVPPVEAIIPEPVPQRSMECSTQTEVAEEEDDESEGHLFYIPLQQAPTPAQQVIQGVAVKLGTEGPTGPNQRVIMRAKLVTKPPSFSRPATSAPDGALGIRRSVLGTQPSRSTGILTIDQKTAFIGPSNVSSVSGTYPPVVPVQPTSRSQPSTIVSESKSDATTATPENRDAKRTSLSDSSSQHYESKSTKKKETNIEAYEKSTLENVQTKVDMHEKEKKITDAILTTSCALATSSKTTCKGNTRNSNDHMLPSSLKGNYGNAKRNLLKGKMSKTSDPSYTCFPSNVAKFPSVGSPAQLVEAPVFYPSEKEFQDPLEYIDRIRPVAETFGLCRVVPPQNFRPECKVSDDMRFTAYNQYVHKMLYRWGPNVKEMMAIKKYLVTQSVSFTHPPLIGGMEVDFHVSIKQFKVLVG</sequence>
<comment type="subcellular location">
    <subcellularLocation>
        <location evidence="1">Nucleus</location>
    </subcellularLocation>
</comment>
<evidence type="ECO:0000256" key="3">
    <source>
        <dbReference type="SAM" id="MobiDB-lite"/>
    </source>
</evidence>
<feature type="compositionally biased region" description="Polar residues" evidence="3">
    <location>
        <begin position="1762"/>
        <end position="1773"/>
    </location>
</feature>
<dbReference type="Pfam" id="PF02375">
    <property type="entry name" value="JmjN"/>
    <property type="match status" value="1"/>
</dbReference>
<feature type="compositionally biased region" description="Low complexity" evidence="3">
    <location>
        <begin position="427"/>
        <end position="451"/>
    </location>
</feature>
<dbReference type="PROSITE" id="PS51183">
    <property type="entry name" value="JMJN"/>
    <property type="match status" value="1"/>
</dbReference>
<feature type="compositionally biased region" description="Basic and acidic residues" evidence="3">
    <location>
        <begin position="150"/>
        <end position="161"/>
    </location>
</feature>
<feature type="compositionally biased region" description="Polar residues" evidence="3">
    <location>
        <begin position="2170"/>
        <end position="2179"/>
    </location>
</feature>
<dbReference type="GO" id="GO:0000785">
    <property type="term" value="C:chromatin"/>
    <property type="evidence" value="ECO:0007669"/>
    <property type="project" value="TreeGrafter"/>
</dbReference>
<dbReference type="InterPro" id="IPR003349">
    <property type="entry name" value="JmjN"/>
</dbReference>
<reference evidence="5 6" key="1">
    <citation type="submission" date="2024-03" db="EMBL/GenBank/DDBJ databases">
        <title>The genome assembly and annotation of the cricket Gryllus longicercus Weissman &amp; Gray.</title>
        <authorList>
            <person name="Szrajer S."/>
            <person name="Gray D."/>
            <person name="Ylla G."/>
        </authorList>
    </citation>
    <scope>NUCLEOTIDE SEQUENCE [LARGE SCALE GENOMIC DNA]</scope>
    <source>
        <strain evidence="5">DAG 2021-001</strain>
        <tissue evidence="5">Whole body minus gut</tissue>
    </source>
</reference>
<feature type="region of interest" description="Disordered" evidence="3">
    <location>
        <begin position="482"/>
        <end position="514"/>
    </location>
</feature>
<evidence type="ECO:0000313" key="5">
    <source>
        <dbReference type="EMBL" id="KAK7791683.1"/>
    </source>
</evidence>
<feature type="region of interest" description="Disordered" evidence="3">
    <location>
        <begin position="2060"/>
        <end position="2131"/>
    </location>
</feature>